<dbReference type="RefSeq" id="WP_139181518.1">
    <property type="nucleotide sequence ID" value="NZ_FMWD01000010.1"/>
</dbReference>
<gene>
    <name evidence="3" type="ORF">SAMN03097708_02845</name>
</gene>
<dbReference type="SMART" id="SM00471">
    <property type="entry name" value="HDc"/>
    <property type="match status" value="2"/>
</dbReference>
<reference evidence="3 4" key="1">
    <citation type="submission" date="2016-10" db="EMBL/GenBank/DDBJ databases">
        <authorList>
            <person name="de Groot N.N."/>
        </authorList>
    </citation>
    <scope>NUCLEOTIDE SEQUENCE [LARGE SCALE GENOMIC DNA]</scope>
    <source>
        <strain evidence="3 4">HLD2</strain>
    </source>
</reference>
<dbReference type="OrthoDB" id="9802066at2"/>
<proteinExistence type="predicted"/>
<dbReference type="InterPro" id="IPR006675">
    <property type="entry name" value="HDIG_dom"/>
</dbReference>
<dbReference type="PROSITE" id="PS51832">
    <property type="entry name" value="HD_GYP"/>
    <property type="match status" value="1"/>
</dbReference>
<evidence type="ECO:0000313" key="4">
    <source>
        <dbReference type="Proteomes" id="UP000199648"/>
    </source>
</evidence>
<evidence type="ECO:0000313" key="3">
    <source>
        <dbReference type="EMBL" id="SCZ65594.1"/>
    </source>
</evidence>
<dbReference type="Proteomes" id="UP000199648">
    <property type="component" value="Unassembled WGS sequence"/>
</dbReference>
<organism evidence="3 4">
    <name type="scientific">Thiohalomonas denitrificans</name>
    <dbReference type="NCBI Taxonomy" id="415747"/>
    <lineage>
        <taxon>Bacteria</taxon>
        <taxon>Pseudomonadati</taxon>
        <taxon>Pseudomonadota</taxon>
        <taxon>Gammaproteobacteria</taxon>
        <taxon>Thiohalomonadales</taxon>
        <taxon>Thiohalomonadaceae</taxon>
        <taxon>Thiohalomonas</taxon>
    </lineage>
</organism>
<dbReference type="InterPro" id="IPR037522">
    <property type="entry name" value="HD_GYP_dom"/>
</dbReference>
<dbReference type="PANTHER" id="PTHR43155:SF1">
    <property type="entry name" value="3'3'-CGAMP-SPECIFIC PHOSPHODIESTERASE 1"/>
    <property type="match status" value="1"/>
</dbReference>
<accession>A0A1G5QUP9</accession>
<dbReference type="SUPFAM" id="SSF109604">
    <property type="entry name" value="HD-domain/PDEase-like"/>
    <property type="match status" value="2"/>
</dbReference>
<dbReference type="Pfam" id="PF01966">
    <property type="entry name" value="HD"/>
    <property type="match status" value="1"/>
</dbReference>
<feature type="domain" description="HD-GYP" evidence="2">
    <location>
        <begin position="212"/>
        <end position="407"/>
    </location>
</feature>
<dbReference type="InterPro" id="IPR003607">
    <property type="entry name" value="HD/PDEase_dom"/>
</dbReference>
<feature type="domain" description="HD" evidence="1">
    <location>
        <begin position="31"/>
        <end position="144"/>
    </location>
</feature>
<dbReference type="AlphaFoldDB" id="A0A1G5QUP9"/>
<keyword evidence="4" id="KW-1185">Reference proteome</keyword>
<dbReference type="Gene3D" id="1.10.3210.10">
    <property type="entry name" value="Hypothetical protein af1432"/>
    <property type="match status" value="2"/>
</dbReference>
<dbReference type="GO" id="GO:0008081">
    <property type="term" value="F:phosphoric diester hydrolase activity"/>
    <property type="evidence" value="ECO:0007669"/>
    <property type="project" value="UniProtKB-ARBA"/>
</dbReference>
<dbReference type="NCBIfam" id="TIGR00277">
    <property type="entry name" value="HDIG"/>
    <property type="match status" value="2"/>
</dbReference>
<dbReference type="PROSITE" id="PS51831">
    <property type="entry name" value="HD"/>
    <property type="match status" value="2"/>
</dbReference>
<dbReference type="PANTHER" id="PTHR43155">
    <property type="entry name" value="CYCLIC DI-GMP PHOSPHODIESTERASE PA4108-RELATED"/>
    <property type="match status" value="1"/>
</dbReference>
<evidence type="ECO:0000259" key="2">
    <source>
        <dbReference type="PROSITE" id="PS51832"/>
    </source>
</evidence>
<dbReference type="STRING" id="415747.SAMN03097708_02845"/>
<evidence type="ECO:0000259" key="1">
    <source>
        <dbReference type="PROSITE" id="PS51831"/>
    </source>
</evidence>
<feature type="domain" description="HD" evidence="1">
    <location>
        <begin position="234"/>
        <end position="356"/>
    </location>
</feature>
<protein>
    <submittedName>
        <fullName evidence="3">HDIG domain-containing protein</fullName>
    </submittedName>
</protein>
<name>A0A1G5QUP9_9GAMM</name>
<dbReference type="InterPro" id="IPR006674">
    <property type="entry name" value="HD_domain"/>
</dbReference>
<sequence length="429" mass="48267">MRSATFGRGTVNLLDLVISISTAIDLVAPEVGGHQKRVAYMALGMAQELGWSAEKRQQVVMAGLLHDIGALSRTERHELLCFEDGGSDIHRHGKIGYLLLRKFRHFFEVADIVRHHHMPWQNGANAHLSEATHLLHLADRLDTLVLRDQPVLSQVERISRTVSCHGGSTFHPEHVEAFMELGQREYFWLDVASPSIDQLLRRSTQNFIIELDWDDLQDFAELLAHVIDFRSRFTATHSSGVAAVSAMLADMVGFSAEEREKIKVAGYLHDIGKLAISSEILEKPGRLSQAEFQVIKSHAYYTYHVLESIQGLEEVAQWAAFHHERLDGSGYPGRRQGHRIPLGARIVAVADMFTALSERRPYRGAACRKELASLMEEKAARHVIDRAVVGKLLERFKEVDRHRARAQAVAAEEYDAFLSNLHEGLISAR</sequence>
<dbReference type="CDD" id="cd00077">
    <property type="entry name" value="HDc"/>
    <property type="match status" value="2"/>
</dbReference>
<dbReference type="Pfam" id="PF13487">
    <property type="entry name" value="HD_5"/>
    <property type="match status" value="1"/>
</dbReference>
<dbReference type="EMBL" id="FMWD01000010">
    <property type="protein sequence ID" value="SCZ65594.1"/>
    <property type="molecule type" value="Genomic_DNA"/>
</dbReference>